<gene>
    <name evidence="1" type="ORF">MNOR_LOCUS2966</name>
</gene>
<accession>A0AAV2PS29</accession>
<evidence type="ECO:0000313" key="2">
    <source>
        <dbReference type="Proteomes" id="UP001497623"/>
    </source>
</evidence>
<protein>
    <submittedName>
        <fullName evidence="1">Uncharacterized protein</fullName>
    </submittedName>
</protein>
<sequence>MNAFDIGQRMKIDCNPQCNRFDISLYYKSILLTTKYNSKLNLNPILTERLKDKLREVKDIRNNLLNNLLSVDEEEIHSHGKDLELLMNDILDLIGNIFGCRDETDIQKVIVLASMKKIMKVSRLRNIISLCIC</sequence>
<evidence type="ECO:0000313" key="1">
    <source>
        <dbReference type="EMBL" id="CAL4062951.1"/>
    </source>
</evidence>
<dbReference type="EMBL" id="CAXKWB010000964">
    <property type="protein sequence ID" value="CAL4062951.1"/>
    <property type="molecule type" value="Genomic_DNA"/>
</dbReference>
<comment type="caution">
    <text evidence="1">The sequence shown here is derived from an EMBL/GenBank/DDBJ whole genome shotgun (WGS) entry which is preliminary data.</text>
</comment>
<reference evidence="1 2" key="1">
    <citation type="submission" date="2024-05" db="EMBL/GenBank/DDBJ databases">
        <authorList>
            <person name="Wallberg A."/>
        </authorList>
    </citation>
    <scope>NUCLEOTIDE SEQUENCE [LARGE SCALE GENOMIC DNA]</scope>
</reference>
<dbReference type="Proteomes" id="UP001497623">
    <property type="component" value="Unassembled WGS sequence"/>
</dbReference>
<organism evidence="1 2">
    <name type="scientific">Meganyctiphanes norvegica</name>
    <name type="common">Northern krill</name>
    <name type="synonym">Thysanopoda norvegica</name>
    <dbReference type="NCBI Taxonomy" id="48144"/>
    <lineage>
        <taxon>Eukaryota</taxon>
        <taxon>Metazoa</taxon>
        <taxon>Ecdysozoa</taxon>
        <taxon>Arthropoda</taxon>
        <taxon>Crustacea</taxon>
        <taxon>Multicrustacea</taxon>
        <taxon>Malacostraca</taxon>
        <taxon>Eumalacostraca</taxon>
        <taxon>Eucarida</taxon>
        <taxon>Euphausiacea</taxon>
        <taxon>Euphausiidae</taxon>
        <taxon>Meganyctiphanes</taxon>
    </lineage>
</organism>
<dbReference type="AlphaFoldDB" id="A0AAV2PS29"/>
<name>A0AAV2PS29_MEGNR</name>
<keyword evidence="2" id="KW-1185">Reference proteome</keyword>
<proteinExistence type="predicted"/>